<gene>
    <name evidence="1" type="ORF">KUDE01_018415</name>
</gene>
<evidence type="ECO:0000313" key="1">
    <source>
        <dbReference type="EMBL" id="KAK1898892.1"/>
    </source>
</evidence>
<accession>A0AAD9CDA7</accession>
<organism evidence="1 2">
    <name type="scientific">Dissostichus eleginoides</name>
    <name type="common">Patagonian toothfish</name>
    <name type="synonym">Dissostichus amissus</name>
    <dbReference type="NCBI Taxonomy" id="100907"/>
    <lineage>
        <taxon>Eukaryota</taxon>
        <taxon>Metazoa</taxon>
        <taxon>Chordata</taxon>
        <taxon>Craniata</taxon>
        <taxon>Vertebrata</taxon>
        <taxon>Euteleostomi</taxon>
        <taxon>Actinopterygii</taxon>
        <taxon>Neopterygii</taxon>
        <taxon>Teleostei</taxon>
        <taxon>Neoteleostei</taxon>
        <taxon>Acanthomorphata</taxon>
        <taxon>Eupercaria</taxon>
        <taxon>Perciformes</taxon>
        <taxon>Notothenioidei</taxon>
        <taxon>Nototheniidae</taxon>
        <taxon>Dissostichus</taxon>
    </lineage>
</organism>
<evidence type="ECO:0000313" key="2">
    <source>
        <dbReference type="Proteomes" id="UP001228049"/>
    </source>
</evidence>
<sequence length="76" mass="8197">MTCIHPQHAPPLGSPQLYDLNLGLSDFQSTDFIARLTSNVPPPPPPCPASTLWSTPTTTSTLIPVSLQRPRHGDPL</sequence>
<protein>
    <submittedName>
        <fullName evidence="1">Membrane-associated phosphatidylinositol transfer protein 3</fullName>
    </submittedName>
</protein>
<dbReference type="AlphaFoldDB" id="A0AAD9CDA7"/>
<reference evidence="1" key="1">
    <citation type="submission" date="2023-04" db="EMBL/GenBank/DDBJ databases">
        <title>Chromosome-level genome of Chaenocephalus aceratus.</title>
        <authorList>
            <person name="Park H."/>
        </authorList>
    </citation>
    <scope>NUCLEOTIDE SEQUENCE</scope>
    <source>
        <strain evidence="1">DE</strain>
        <tissue evidence="1">Muscle</tissue>
    </source>
</reference>
<keyword evidence="2" id="KW-1185">Reference proteome</keyword>
<name>A0AAD9CDA7_DISEL</name>
<dbReference type="Proteomes" id="UP001228049">
    <property type="component" value="Unassembled WGS sequence"/>
</dbReference>
<dbReference type="EMBL" id="JASDAP010000008">
    <property type="protein sequence ID" value="KAK1898892.1"/>
    <property type="molecule type" value="Genomic_DNA"/>
</dbReference>
<comment type="caution">
    <text evidence="1">The sequence shown here is derived from an EMBL/GenBank/DDBJ whole genome shotgun (WGS) entry which is preliminary data.</text>
</comment>
<proteinExistence type="predicted"/>